<dbReference type="HOGENOM" id="CLU_009741_0_0_1"/>
<organism evidence="3 4">
    <name type="scientific">Leptosphaeria maculans (strain JN3 / isolate v23.1.3 / race Av1-4-5-6-7-8)</name>
    <name type="common">Blackleg fungus</name>
    <name type="synonym">Phoma lingam</name>
    <dbReference type="NCBI Taxonomy" id="985895"/>
    <lineage>
        <taxon>Eukaryota</taxon>
        <taxon>Fungi</taxon>
        <taxon>Dikarya</taxon>
        <taxon>Ascomycota</taxon>
        <taxon>Pezizomycotina</taxon>
        <taxon>Dothideomycetes</taxon>
        <taxon>Pleosporomycetidae</taxon>
        <taxon>Pleosporales</taxon>
        <taxon>Pleosporineae</taxon>
        <taxon>Leptosphaeriaceae</taxon>
        <taxon>Plenodomus</taxon>
        <taxon>Plenodomus lingam/Leptosphaeria maculans species complex</taxon>
    </lineage>
</organism>
<feature type="compositionally biased region" description="Polar residues" evidence="2">
    <location>
        <begin position="753"/>
        <end position="762"/>
    </location>
</feature>
<feature type="compositionally biased region" description="Basic and acidic residues" evidence="2">
    <location>
        <begin position="632"/>
        <end position="706"/>
    </location>
</feature>
<keyword evidence="4" id="KW-1185">Reference proteome</keyword>
<dbReference type="OrthoDB" id="4070583at2759"/>
<feature type="compositionally biased region" description="Basic and acidic residues" evidence="2">
    <location>
        <begin position="812"/>
        <end position="830"/>
    </location>
</feature>
<evidence type="ECO:0000313" key="4">
    <source>
        <dbReference type="Proteomes" id="UP000002668"/>
    </source>
</evidence>
<evidence type="ECO:0000313" key="3">
    <source>
        <dbReference type="EMBL" id="CBX90278.1"/>
    </source>
</evidence>
<feature type="region of interest" description="Disordered" evidence="2">
    <location>
        <begin position="74"/>
        <end position="118"/>
    </location>
</feature>
<feature type="region of interest" description="Disordered" evidence="2">
    <location>
        <begin position="474"/>
        <end position="509"/>
    </location>
</feature>
<accession>E4ZG58</accession>
<dbReference type="Proteomes" id="UP000002668">
    <property type="component" value="Genome"/>
</dbReference>
<dbReference type="STRING" id="985895.E4ZG58"/>
<dbReference type="EMBL" id="FP929064">
    <property type="protein sequence ID" value="CBX90278.1"/>
    <property type="molecule type" value="Genomic_DNA"/>
</dbReference>
<feature type="compositionally biased region" description="Basic and acidic residues" evidence="2">
    <location>
        <begin position="736"/>
        <end position="750"/>
    </location>
</feature>
<gene>
    <name evidence="3" type="ORF">LEMA_P064040.1</name>
</gene>
<reference evidence="4" key="1">
    <citation type="journal article" date="2011" name="Nat. Commun.">
        <title>Effector diversification within compartments of the Leptosphaeria maculans genome affected by Repeat-Induced Point mutations.</title>
        <authorList>
            <person name="Rouxel T."/>
            <person name="Grandaubert J."/>
            <person name="Hane J.K."/>
            <person name="Hoede C."/>
            <person name="van de Wouw A.P."/>
            <person name="Couloux A."/>
            <person name="Dominguez V."/>
            <person name="Anthouard V."/>
            <person name="Bally P."/>
            <person name="Bourras S."/>
            <person name="Cozijnsen A.J."/>
            <person name="Ciuffetti L.M."/>
            <person name="Degrave A."/>
            <person name="Dilmaghani A."/>
            <person name="Duret L."/>
            <person name="Fudal I."/>
            <person name="Goodwin S.B."/>
            <person name="Gout L."/>
            <person name="Glaser N."/>
            <person name="Linglin J."/>
            <person name="Kema G.H.J."/>
            <person name="Lapalu N."/>
            <person name="Lawrence C.B."/>
            <person name="May K."/>
            <person name="Meyer M."/>
            <person name="Ollivier B."/>
            <person name="Poulain J."/>
            <person name="Schoch C.L."/>
            <person name="Simon A."/>
            <person name="Spatafora J.W."/>
            <person name="Stachowiak A."/>
            <person name="Turgeon B.G."/>
            <person name="Tyler B.M."/>
            <person name="Vincent D."/>
            <person name="Weissenbach J."/>
            <person name="Amselem J."/>
            <person name="Quesneville H."/>
            <person name="Oliver R.P."/>
            <person name="Wincker P."/>
            <person name="Balesdent M.-H."/>
            <person name="Howlett B.J."/>
        </authorList>
    </citation>
    <scope>NUCLEOTIDE SEQUENCE [LARGE SCALE GENOMIC DNA]</scope>
    <source>
        <strain evidence="4">JN3 / isolate v23.1.3 / race Av1-4-5-6-7-8</strain>
    </source>
</reference>
<dbReference type="AlphaFoldDB" id="E4ZG58"/>
<dbReference type="Pfam" id="PF12757">
    <property type="entry name" value="Eisosome1"/>
    <property type="match status" value="1"/>
</dbReference>
<dbReference type="PANTHER" id="PTHR28298">
    <property type="entry name" value="EISOSOME PROTEIN 1"/>
    <property type="match status" value="1"/>
</dbReference>
<feature type="compositionally biased region" description="Basic and acidic residues" evidence="2">
    <location>
        <begin position="909"/>
        <end position="929"/>
    </location>
</feature>
<dbReference type="InterPro" id="IPR024527">
    <property type="entry name" value="Eisosome1"/>
</dbReference>
<proteinExistence type="predicted"/>
<dbReference type="OMA" id="WDSEANQ"/>
<feature type="region of interest" description="Disordered" evidence="2">
    <location>
        <begin position="409"/>
        <end position="431"/>
    </location>
</feature>
<evidence type="ECO:0008006" key="5">
    <source>
        <dbReference type="Google" id="ProtNLM"/>
    </source>
</evidence>
<protein>
    <recommendedName>
        <fullName evidence="5">Eisosome protein 1</fullName>
    </recommendedName>
</protein>
<name>E4ZG58_LEPMJ</name>
<dbReference type="PANTHER" id="PTHR28298:SF1">
    <property type="entry name" value="EISOSOME PROTEIN 1"/>
    <property type="match status" value="1"/>
</dbReference>
<evidence type="ECO:0000256" key="1">
    <source>
        <dbReference type="SAM" id="Coils"/>
    </source>
</evidence>
<dbReference type="RefSeq" id="XP_003833643.1">
    <property type="nucleotide sequence ID" value="XM_003833595.1"/>
</dbReference>
<dbReference type="VEuPathDB" id="FungiDB:LEMA_P064040.1"/>
<sequence length="929" mass="100747">MTSPHSHRHQPCLRAAAHKDNFGLRALALTHRRLYIAFSGAAPLCDQISNNLDAQQPSRVCSTLALSIRDMATTAVTQRGPRGPPLTNTEEAAPPRSSTDAGMRCPDPSAHQAKSSALQNQASAAALYSTSPARTADARAAATLTNPLGADGKLSSASAATSLKYAKAHDLPSFPSVGIDTKSSASAAALLANQNKKSPEWWKPEQSAAAGKAALLANDYKMAPLWQPEASAAGSQAAMLAHRDGPKLKLWAPQASTEGNSAATIAMRQQAPSKAVDYGYTDQGRKNAFTAATGAHSASSRKRATSNPPPAPLYPDSMNSARNALSAAMIAHSPSMSAKQHEDPKSSDLGALEAARIQHAKSISRDMYTSAPPVALEVDEKKHNDALHASAISMAKKIYEVQQQQLDGAAGHSVARTGATAAHGQKPPSGEADIKQQAMRYIGIQEAAQRLAQERLAKIGYDEHAAYRSHYGYNQPSRSKFSIRRGRNRAYSASEAVPGDHSDSDEDDFRSRRIRSQMEQLNKELADVDAKKRDADRKSLLAAAQRKVQAQMQGMDKKIYDETGKMSPGMVDDWDNKAKKRAMANSEARMENHGKVHIGNGKWMDQSEIDAIAQARIQPTLDEITEKTEQRIAAEEKRRAEEEERRLDLAEKKRRERIEKERAAESKAEEKQLKEDEKRAAKARAVEARLAARQEKEQEKSRKSAEDPLTGADTQTSKEIPAVTPMTVAVHTSPYDNDHLQQHQSSKEAVGDDSSSPTSPQGPSKGFKSLLTKLKRRSKPASGLEMDEEAKEKEPGFIGGAALLSSTSEPQSHSEDNPSHSRHEAEDVSRPTDLGDVEPKPDYVPHVNRPYSEVSSMSNYSEYGVSSPRGRAGERIVSDGTVKSSGTDFEEARDHFDTDLAPPPSFTSDADKARKGSPNRDSKFHEVGL</sequence>
<feature type="region of interest" description="Disordered" evidence="2">
    <location>
        <begin position="291"/>
        <end position="313"/>
    </location>
</feature>
<feature type="compositionally biased region" description="Polar residues" evidence="2">
    <location>
        <begin position="86"/>
        <end position="100"/>
    </location>
</feature>
<dbReference type="InParanoid" id="E4ZG58"/>
<feature type="coiled-coil region" evidence="1">
    <location>
        <begin position="511"/>
        <end position="538"/>
    </location>
</feature>
<keyword evidence="1" id="KW-0175">Coiled coil</keyword>
<evidence type="ECO:0000256" key="2">
    <source>
        <dbReference type="SAM" id="MobiDB-lite"/>
    </source>
</evidence>
<feature type="region of interest" description="Disordered" evidence="2">
    <location>
        <begin position="632"/>
        <end position="929"/>
    </location>
</feature>
<dbReference type="GO" id="GO:0070941">
    <property type="term" value="P:eisosome assembly"/>
    <property type="evidence" value="ECO:0007669"/>
    <property type="project" value="TreeGrafter"/>
</dbReference>
<dbReference type="eggNOG" id="ENOG502S8WV">
    <property type="taxonomic scope" value="Eukaryota"/>
</dbReference>
<dbReference type="GeneID" id="13292437"/>